<sequence length="460" mass="51864">MEEETLDLRDLWKIIRRRKWIIISITVVFLILGLIMGFMMQKPEEINSNGDVYESTASILITNFSDEKGKSVKGQVELNQQLTNIYGTIANSATVAGKTIKDMKLNIKTDEFTNDINVIADANSQVIKIYYSGDKNNNQQKVLTAYVKNFIEEADKVYPQGKLKVLDEPSETQEISQDDFTKLITPVQQSGQQTTTTSKTTPKAKSKKLILAVALFLGLMVGFGAAFVVEYLDNTVKKREEAERILNQSAIEIIPYDKLRSGEVYKEAFRSLRTNLKQKGKENVFVITSPSGKDGRTSICLDLAKSFAVIGHKVLIIDADGRNPKAGSEFNLKSDFGLSDILMDSKYKFDNISRFKIDEENIYTLCWGNQKDNPSDLLDNGRLKNILEDIKNQFDYIIIDTPAFTKYSDAQIIARVSDDISVLALITEGNTNVDDIKRFKEIIELSQIKLSGLIWRKEGI</sequence>
<evidence type="ECO:0000256" key="1">
    <source>
        <dbReference type="ARBA" id="ARBA00004429"/>
    </source>
</evidence>
<evidence type="ECO:0000256" key="5">
    <source>
        <dbReference type="ARBA" id="ARBA00011903"/>
    </source>
</evidence>
<keyword evidence="7" id="KW-0997">Cell inner membrane</keyword>
<feature type="transmembrane region" description="Helical" evidence="17">
    <location>
        <begin position="209"/>
        <end position="229"/>
    </location>
</feature>
<dbReference type="InterPro" id="IPR005702">
    <property type="entry name" value="Wzc-like_C"/>
</dbReference>
<dbReference type="CDD" id="cd05387">
    <property type="entry name" value="BY-kinase"/>
    <property type="match status" value="1"/>
</dbReference>
<keyword evidence="9 17" id="KW-0812">Transmembrane</keyword>
<dbReference type="GO" id="GO:0005524">
    <property type="term" value="F:ATP binding"/>
    <property type="evidence" value="ECO:0007669"/>
    <property type="project" value="UniProtKB-KW"/>
</dbReference>
<evidence type="ECO:0000256" key="17">
    <source>
        <dbReference type="SAM" id="Phobius"/>
    </source>
</evidence>
<keyword evidence="12" id="KW-0067">ATP-binding</keyword>
<dbReference type="KEGG" id="cfer:D4Z93_01715"/>
<evidence type="ECO:0000256" key="6">
    <source>
        <dbReference type="ARBA" id="ARBA00022475"/>
    </source>
</evidence>
<comment type="subcellular location">
    <subcellularLocation>
        <location evidence="1">Cell inner membrane</location>
        <topology evidence="1">Multi-pass membrane protein</topology>
    </subcellularLocation>
</comment>
<gene>
    <name evidence="20" type="ORF">D4Z93_01715</name>
</gene>
<dbReference type="EC" id="2.7.10.2" evidence="5"/>
<comment type="similarity">
    <text evidence="4">Belongs to the etk/wzc family.</text>
</comment>
<keyword evidence="21" id="KW-1185">Reference proteome</keyword>
<dbReference type="InterPro" id="IPR027417">
    <property type="entry name" value="P-loop_NTPase"/>
</dbReference>
<evidence type="ECO:0000313" key="20">
    <source>
        <dbReference type="EMBL" id="AYD39327.1"/>
    </source>
</evidence>
<organism evidence="20 21">
    <name type="scientific">Clostridium fermenticellae</name>
    <dbReference type="NCBI Taxonomy" id="2068654"/>
    <lineage>
        <taxon>Bacteria</taxon>
        <taxon>Bacillati</taxon>
        <taxon>Bacillota</taxon>
        <taxon>Clostridia</taxon>
        <taxon>Eubacteriales</taxon>
        <taxon>Clostridiaceae</taxon>
        <taxon>Clostridium</taxon>
    </lineage>
</organism>
<dbReference type="OrthoDB" id="9794577at2"/>
<keyword evidence="11 20" id="KW-0418">Kinase</keyword>
<evidence type="ECO:0000256" key="15">
    <source>
        <dbReference type="ARBA" id="ARBA00023137"/>
    </source>
</evidence>
<evidence type="ECO:0000259" key="18">
    <source>
        <dbReference type="Pfam" id="PF02706"/>
    </source>
</evidence>
<evidence type="ECO:0000256" key="2">
    <source>
        <dbReference type="ARBA" id="ARBA00006683"/>
    </source>
</evidence>
<keyword evidence="8 20" id="KW-0808">Transferase</keyword>
<evidence type="ECO:0000256" key="9">
    <source>
        <dbReference type="ARBA" id="ARBA00022692"/>
    </source>
</evidence>
<keyword evidence="13 17" id="KW-1133">Transmembrane helix</keyword>
<dbReference type="GO" id="GO:0004715">
    <property type="term" value="F:non-membrane spanning protein tyrosine kinase activity"/>
    <property type="evidence" value="ECO:0007669"/>
    <property type="project" value="UniProtKB-EC"/>
</dbReference>
<evidence type="ECO:0000256" key="3">
    <source>
        <dbReference type="ARBA" id="ARBA00007316"/>
    </source>
</evidence>
<reference evidence="20 21" key="1">
    <citation type="journal article" date="2019" name="Int. J. Syst. Evol. Microbiol.">
        <title>Clostridium fermenticellae sp. nov., isolated from the mud in a fermentation cellar for the production of the Chinese liquor, baijiu.</title>
        <authorList>
            <person name="Xu P.X."/>
            <person name="Chai L.J."/>
            <person name="Qiu T."/>
            <person name="Zhang X.J."/>
            <person name="Lu Z.M."/>
            <person name="Xiao C."/>
            <person name="Wang S.T."/>
            <person name="Shen C.H."/>
            <person name="Shi J.S."/>
            <person name="Xu Z.H."/>
        </authorList>
    </citation>
    <scope>NUCLEOTIDE SEQUENCE [LARGE SCALE GENOMIC DNA]</scope>
    <source>
        <strain evidence="20 21">JN500901</strain>
    </source>
</reference>
<dbReference type="NCBIfam" id="TIGR01007">
    <property type="entry name" value="eps_fam"/>
    <property type="match status" value="1"/>
</dbReference>
<name>A0A386H0V6_9CLOT</name>
<dbReference type="Pfam" id="PF13614">
    <property type="entry name" value="AAA_31"/>
    <property type="match status" value="1"/>
</dbReference>
<comment type="similarity">
    <text evidence="2">Belongs to the CpsC/CapA family.</text>
</comment>
<dbReference type="InterPro" id="IPR003856">
    <property type="entry name" value="LPS_length_determ_N"/>
</dbReference>
<dbReference type="AlphaFoldDB" id="A0A386H0V6"/>
<dbReference type="EMBL" id="CP032416">
    <property type="protein sequence ID" value="AYD39327.1"/>
    <property type="molecule type" value="Genomic_DNA"/>
</dbReference>
<keyword evidence="10" id="KW-0547">Nucleotide-binding</keyword>
<dbReference type="SUPFAM" id="SSF52540">
    <property type="entry name" value="P-loop containing nucleoside triphosphate hydrolases"/>
    <property type="match status" value="1"/>
</dbReference>
<evidence type="ECO:0000256" key="11">
    <source>
        <dbReference type="ARBA" id="ARBA00022777"/>
    </source>
</evidence>
<feature type="domain" description="AAA" evidence="19">
    <location>
        <begin position="289"/>
        <end position="406"/>
    </location>
</feature>
<dbReference type="RefSeq" id="WP_119970036.1">
    <property type="nucleotide sequence ID" value="NZ_CP032416.1"/>
</dbReference>
<keyword evidence="15" id="KW-0829">Tyrosine-protein kinase</keyword>
<dbReference type="Gene3D" id="3.40.50.300">
    <property type="entry name" value="P-loop containing nucleotide triphosphate hydrolases"/>
    <property type="match status" value="1"/>
</dbReference>
<feature type="domain" description="Polysaccharide chain length determinant N-terminal" evidence="18">
    <location>
        <begin position="4"/>
        <end position="102"/>
    </location>
</feature>
<evidence type="ECO:0000256" key="4">
    <source>
        <dbReference type="ARBA" id="ARBA00008883"/>
    </source>
</evidence>
<evidence type="ECO:0000256" key="8">
    <source>
        <dbReference type="ARBA" id="ARBA00022679"/>
    </source>
</evidence>
<proteinExistence type="inferred from homology"/>
<evidence type="ECO:0000256" key="13">
    <source>
        <dbReference type="ARBA" id="ARBA00022989"/>
    </source>
</evidence>
<comment type="similarity">
    <text evidence="3">Belongs to the CpsD/CapB family.</text>
</comment>
<keyword evidence="14 17" id="KW-0472">Membrane</keyword>
<evidence type="ECO:0000256" key="10">
    <source>
        <dbReference type="ARBA" id="ARBA00022741"/>
    </source>
</evidence>
<dbReference type="InterPro" id="IPR025669">
    <property type="entry name" value="AAA_dom"/>
</dbReference>
<dbReference type="PANTHER" id="PTHR32309:SF13">
    <property type="entry name" value="FERRIC ENTEROBACTIN TRANSPORT PROTEIN FEPE"/>
    <property type="match status" value="1"/>
</dbReference>
<feature type="transmembrane region" description="Helical" evidence="17">
    <location>
        <begin position="20"/>
        <end position="39"/>
    </location>
</feature>
<evidence type="ECO:0000256" key="12">
    <source>
        <dbReference type="ARBA" id="ARBA00022840"/>
    </source>
</evidence>
<evidence type="ECO:0000259" key="19">
    <source>
        <dbReference type="Pfam" id="PF13614"/>
    </source>
</evidence>
<dbReference type="PANTHER" id="PTHR32309">
    <property type="entry name" value="TYROSINE-PROTEIN KINASE"/>
    <property type="match status" value="1"/>
</dbReference>
<dbReference type="Pfam" id="PF02706">
    <property type="entry name" value="Wzz"/>
    <property type="match status" value="1"/>
</dbReference>
<evidence type="ECO:0000256" key="14">
    <source>
        <dbReference type="ARBA" id="ARBA00023136"/>
    </source>
</evidence>
<dbReference type="InterPro" id="IPR050445">
    <property type="entry name" value="Bact_polysacc_biosynth/exp"/>
</dbReference>
<evidence type="ECO:0000313" key="21">
    <source>
        <dbReference type="Proteomes" id="UP000266301"/>
    </source>
</evidence>
<protein>
    <recommendedName>
        <fullName evidence="5">non-specific protein-tyrosine kinase</fullName>
        <ecNumber evidence="5">2.7.10.2</ecNumber>
    </recommendedName>
</protein>
<comment type="catalytic activity">
    <reaction evidence="16">
        <text>L-tyrosyl-[protein] + ATP = O-phospho-L-tyrosyl-[protein] + ADP + H(+)</text>
        <dbReference type="Rhea" id="RHEA:10596"/>
        <dbReference type="Rhea" id="RHEA-COMP:10136"/>
        <dbReference type="Rhea" id="RHEA-COMP:20101"/>
        <dbReference type="ChEBI" id="CHEBI:15378"/>
        <dbReference type="ChEBI" id="CHEBI:30616"/>
        <dbReference type="ChEBI" id="CHEBI:46858"/>
        <dbReference type="ChEBI" id="CHEBI:61978"/>
        <dbReference type="ChEBI" id="CHEBI:456216"/>
        <dbReference type="EC" id="2.7.10.2"/>
    </reaction>
</comment>
<dbReference type="Proteomes" id="UP000266301">
    <property type="component" value="Chromosome"/>
</dbReference>
<keyword evidence="6" id="KW-1003">Cell membrane</keyword>
<dbReference type="GO" id="GO:0005886">
    <property type="term" value="C:plasma membrane"/>
    <property type="evidence" value="ECO:0007669"/>
    <property type="project" value="UniProtKB-SubCell"/>
</dbReference>
<evidence type="ECO:0000256" key="16">
    <source>
        <dbReference type="ARBA" id="ARBA00051245"/>
    </source>
</evidence>
<evidence type="ECO:0000256" key="7">
    <source>
        <dbReference type="ARBA" id="ARBA00022519"/>
    </source>
</evidence>
<accession>A0A386H0V6</accession>